<accession>A0A839SX27</accession>
<evidence type="ECO:0000259" key="3">
    <source>
        <dbReference type="PROSITE" id="PS51866"/>
    </source>
</evidence>
<dbReference type="GO" id="GO:0015689">
    <property type="term" value="P:molybdate ion transport"/>
    <property type="evidence" value="ECO:0007669"/>
    <property type="project" value="InterPro"/>
</dbReference>
<dbReference type="InterPro" id="IPR008995">
    <property type="entry name" value="Mo/tungstate-bd_C_term_dom"/>
</dbReference>
<sequence length="142" mass="14298">MKISARNVFKGKISALQAGAVNAKIDIDLGGGDTLVAVVTMDSVKSLDLAQGKEVAAIVKAPWVMLLTEGSDIRLSARNILTGTVKSIEAGSVNTEVTLALPGGTEVTSIVTKDAVAELGLKPGSSASAVIKASSVILGVPA</sequence>
<proteinExistence type="predicted"/>
<dbReference type="PANTHER" id="PTHR30432:SF1">
    <property type="entry name" value="DNA-BINDING TRANSCRIPTIONAL DUAL REGULATOR MODE"/>
    <property type="match status" value="1"/>
</dbReference>
<keyword evidence="5" id="KW-1185">Reference proteome</keyword>
<dbReference type="SUPFAM" id="SSF50331">
    <property type="entry name" value="MOP-like"/>
    <property type="match status" value="2"/>
</dbReference>
<dbReference type="PROSITE" id="PS51866">
    <property type="entry name" value="MOP"/>
    <property type="match status" value="2"/>
</dbReference>
<name>A0A839SX27_AZOMA</name>
<evidence type="ECO:0000313" key="4">
    <source>
        <dbReference type="EMBL" id="MBB3101931.1"/>
    </source>
</evidence>
<evidence type="ECO:0000313" key="5">
    <source>
        <dbReference type="Proteomes" id="UP000549250"/>
    </source>
</evidence>
<protein>
    <submittedName>
        <fullName evidence="4">Molybdate transport system regulatory protein</fullName>
    </submittedName>
</protein>
<reference evidence="4 5" key="1">
    <citation type="submission" date="2020-08" db="EMBL/GenBank/DDBJ databases">
        <title>Genomic Encyclopedia of Type Strains, Phase III (KMG-III): the genomes of soil and plant-associated and newly described type strains.</title>
        <authorList>
            <person name="Whitman W."/>
        </authorList>
    </citation>
    <scope>NUCLEOTIDE SEQUENCE [LARGE SCALE GENOMIC DNA]</scope>
    <source>
        <strain evidence="4 5">CECT 4462</strain>
    </source>
</reference>
<feature type="domain" description="Mop" evidence="3">
    <location>
        <begin position="2"/>
        <end position="68"/>
    </location>
</feature>
<dbReference type="EMBL" id="JACHXI010000001">
    <property type="protein sequence ID" value="MBB3101931.1"/>
    <property type="molecule type" value="Genomic_DNA"/>
</dbReference>
<dbReference type="AlphaFoldDB" id="A0A839SX27"/>
<keyword evidence="1 2" id="KW-0500">Molybdenum</keyword>
<dbReference type="NCBIfam" id="TIGR00638">
    <property type="entry name" value="Mop"/>
    <property type="match status" value="2"/>
</dbReference>
<dbReference type="PANTHER" id="PTHR30432">
    <property type="entry name" value="TRANSCRIPTIONAL REGULATOR MODE"/>
    <property type="match status" value="1"/>
</dbReference>
<comment type="caution">
    <text evidence="4">The sequence shown here is derived from an EMBL/GenBank/DDBJ whole genome shotgun (WGS) entry which is preliminary data.</text>
</comment>
<dbReference type="Proteomes" id="UP000549250">
    <property type="component" value="Unassembled WGS sequence"/>
</dbReference>
<dbReference type="Gene3D" id="2.40.50.100">
    <property type="match status" value="2"/>
</dbReference>
<dbReference type="InterPro" id="IPR051815">
    <property type="entry name" value="Molybdate_resp_trans_reg"/>
</dbReference>
<organism evidence="4 5">
    <name type="scientific">Azomonas macrocytogenes</name>
    <name type="common">Azotobacter macrocytogenes</name>
    <dbReference type="NCBI Taxonomy" id="69962"/>
    <lineage>
        <taxon>Bacteria</taxon>
        <taxon>Pseudomonadati</taxon>
        <taxon>Pseudomonadota</taxon>
        <taxon>Gammaproteobacteria</taxon>
        <taxon>Pseudomonadales</taxon>
        <taxon>Pseudomonadaceae</taxon>
        <taxon>Azomonas</taxon>
    </lineage>
</organism>
<evidence type="ECO:0000256" key="1">
    <source>
        <dbReference type="ARBA" id="ARBA00022505"/>
    </source>
</evidence>
<dbReference type="RefSeq" id="WP_183164900.1">
    <property type="nucleotide sequence ID" value="NZ_JACHXI010000001.1"/>
</dbReference>
<dbReference type="Pfam" id="PF03459">
    <property type="entry name" value="TOBE"/>
    <property type="match status" value="2"/>
</dbReference>
<dbReference type="InterPro" id="IPR004606">
    <property type="entry name" value="Mop_domain"/>
</dbReference>
<dbReference type="InterPro" id="IPR005116">
    <property type="entry name" value="Transp-assoc_OB_typ1"/>
</dbReference>
<gene>
    <name evidence="4" type="ORF">FHR87_000291</name>
</gene>
<feature type="domain" description="Mop" evidence="3">
    <location>
        <begin position="74"/>
        <end position="140"/>
    </location>
</feature>
<evidence type="ECO:0000256" key="2">
    <source>
        <dbReference type="PROSITE-ProRule" id="PRU01213"/>
    </source>
</evidence>